<keyword evidence="3" id="KW-1185">Reference proteome</keyword>
<accession>A0AAF0DFE1</accession>
<keyword evidence="1" id="KW-0732">Signal</keyword>
<proteinExistence type="predicted"/>
<reference evidence="2" key="1">
    <citation type="submission" date="2023-03" db="EMBL/GenBank/DDBJ databases">
        <title>Emydomyces testavorans Genome Sequence.</title>
        <authorList>
            <person name="Hoyer L."/>
        </authorList>
    </citation>
    <scope>NUCLEOTIDE SEQUENCE</scope>
    <source>
        <strain evidence="2">16-2883</strain>
    </source>
</reference>
<feature type="chain" id="PRO_5041979190" evidence="1">
    <location>
        <begin position="23"/>
        <end position="96"/>
    </location>
</feature>
<gene>
    <name evidence="2" type="ORF">PRK78_002698</name>
</gene>
<sequence>MRSVAACIAAIVATAQVVSVVGSPLAEAEALANAFPEAPLIARPEFIVEIVLPSRSLVVPRMKTFSIVMEPSAVTMGRETAARDLTPSHAVKKLRF</sequence>
<evidence type="ECO:0000256" key="1">
    <source>
        <dbReference type="SAM" id="SignalP"/>
    </source>
</evidence>
<evidence type="ECO:0000313" key="2">
    <source>
        <dbReference type="EMBL" id="WEW57233.1"/>
    </source>
</evidence>
<dbReference type="AlphaFoldDB" id="A0AAF0DFE1"/>
<name>A0AAF0DFE1_9EURO</name>
<dbReference type="EMBL" id="CP120628">
    <property type="protein sequence ID" value="WEW57233.1"/>
    <property type="molecule type" value="Genomic_DNA"/>
</dbReference>
<evidence type="ECO:0000313" key="3">
    <source>
        <dbReference type="Proteomes" id="UP001219355"/>
    </source>
</evidence>
<dbReference type="Proteomes" id="UP001219355">
    <property type="component" value="Chromosome 2"/>
</dbReference>
<protein>
    <submittedName>
        <fullName evidence="2">Uncharacterized protein</fullName>
    </submittedName>
</protein>
<organism evidence="2 3">
    <name type="scientific">Emydomyces testavorans</name>
    <dbReference type="NCBI Taxonomy" id="2070801"/>
    <lineage>
        <taxon>Eukaryota</taxon>
        <taxon>Fungi</taxon>
        <taxon>Dikarya</taxon>
        <taxon>Ascomycota</taxon>
        <taxon>Pezizomycotina</taxon>
        <taxon>Eurotiomycetes</taxon>
        <taxon>Eurotiomycetidae</taxon>
        <taxon>Onygenales</taxon>
        <taxon>Nannizziopsiaceae</taxon>
        <taxon>Emydomyces</taxon>
    </lineage>
</organism>
<feature type="signal peptide" evidence="1">
    <location>
        <begin position="1"/>
        <end position="22"/>
    </location>
</feature>